<dbReference type="EMBL" id="MHQC01000020">
    <property type="protein sequence ID" value="OGZ94981.1"/>
    <property type="molecule type" value="Genomic_DNA"/>
</dbReference>
<comment type="caution">
    <text evidence="2">The sequence shown here is derived from an EMBL/GenBank/DDBJ whole genome shotgun (WGS) entry which is preliminary data.</text>
</comment>
<proteinExistence type="predicted"/>
<dbReference type="CDD" id="cd00761">
    <property type="entry name" value="Glyco_tranf_GTA_type"/>
    <property type="match status" value="1"/>
</dbReference>
<reference evidence="2 3" key="1">
    <citation type="journal article" date="2016" name="Nat. Commun.">
        <title>Thousands of microbial genomes shed light on interconnected biogeochemical processes in an aquifer system.</title>
        <authorList>
            <person name="Anantharaman K."/>
            <person name="Brown C.T."/>
            <person name="Hug L.A."/>
            <person name="Sharon I."/>
            <person name="Castelle C.J."/>
            <person name="Probst A.J."/>
            <person name="Thomas B.C."/>
            <person name="Singh A."/>
            <person name="Wilkins M.J."/>
            <person name="Karaoz U."/>
            <person name="Brodie E.L."/>
            <person name="Williams K.H."/>
            <person name="Hubbard S.S."/>
            <person name="Banfield J.F."/>
        </authorList>
    </citation>
    <scope>NUCLEOTIDE SEQUENCE [LARGE SCALE GENOMIC DNA]</scope>
</reference>
<evidence type="ECO:0000259" key="1">
    <source>
        <dbReference type="Pfam" id="PF00535"/>
    </source>
</evidence>
<dbReference type="Proteomes" id="UP000177152">
    <property type="component" value="Unassembled WGS sequence"/>
</dbReference>
<dbReference type="PANTHER" id="PTHR43685">
    <property type="entry name" value="GLYCOSYLTRANSFERASE"/>
    <property type="match status" value="1"/>
</dbReference>
<dbReference type="Pfam" id="PF00535">
    <property type="entry name" value="Glycos_transf_2"/>
    <property type="match status" value="1"/>
</dbReference>
<protein>
    <recommendedName>
        <fullName evidence="1">Glycosyltransferase 2-like domain-containing protein</fullName>
    </recommendedName>
</protein>
<dbReference type="InterPro" id="IPR001173">
    <property type="entry name" value="Glyco_trans_2-like"/>
</dbReference>
<dbReference type="Gene3D" id="3.90.550.10">
    <property type="entry name" value="Spore Coat Polysaccharide Biosynthesis Protein SpsA, Chain A"/>
    <property type="match status" value="1"/>
</dbReference>
<sequence>MLHRIQHDRASYRELIELLYNETSPEDSNFLRYNYAPHIVKIITYGHAQKTQPAFSVIIPTYNRCDLLLNTLNAIAGQKSISQNKPEVIVVDNYSEDKTEEGVAKFANFQEALHVIYIKLKKNYGGDFARNIGVLHSRGSLLVFTDDDCIVPPNWLSEFKRELDADPKIAGVGGFKIPRSTRERLDIYHRFVMWRHFLLPHERTKSPSIFYNRCGSLNANVCYRKSIFEKIGGFNVYFRHIGSRELKVRLHRSGAILLYEPRMVEHFAYFSFADYVRKLLIQGWDRYLLHVLHPEVELSSSFGHLLKRSGRDILVVFSGRNTMPFFNGSLPDKIGFSFISIITSLFLWSGKYWIPLKILVPKNRGDDNLLPIEE</sequence>
<feature type="domain" description="Glycosyltransferase 2-like" evidence="1">
    <location>
        <begin position="56"/>
        <end position="231"/>
    </location>
</feature>
<name>A0A1G2K8V3_9BACT</name>
<dbReference type="InterPro" id="IPR029044">
    <property type="entry name" value="Nucleotide-diphossugar_trans"/>
</dbReference>
<evidence type="ECO:0000313" key="3">
    <source>
        <dbReference type="Proteomes" id="UP000177152"/>
    </source>
</evidence>
<dbReference type="AlphaFoldDB" id="A0A1G2K8V3"/>
<evidence type="ECO:0000313" key="2">
    <source>
        <dbReference type="EMBL" id="OGZ94981.1"/>
    </source>
</evidence>
<gene>
    <name evidence="2" type="ORF">A2633_05965</name>
</gene>
<accession>A0A1G2K8V3</accession>
<dbReference type="PANTHER" id="PTHR43685:SF3">
    <property type="entry name" value="SLR2126 PROTEIN"/>
    <property type="match status" value="1"/>
</dbReference>
<dbReference type="SUPFAM" id="SSF53448">
    <property type="entry name" value="Nucleotide-diphospho-sugar transferases"/>
    <property type="match status" value="1"/>
</dbReference>
<dbReference type="InterPro" id="IPR050834">
    <property type="entry name" value="Glycosyltransf_2"/>
</dbReference>
<organism evidence="2 3">
    <name type="scientific">Candidatus Sungbacteria bacterium RIFCSPHIGHO2_01_FULL_47_32</name>
    <dbReference type="NCBI Taxonomy" id="1802264"/>
    <lineage>
        <taxon>Bacteria</taxon>
        <taxon>Candidatus Sungiibacteriota</taxon>
    </lineage>
</organism>